<dbReference type="EMBL" id="QYBA01000071">
    <property type="protein sequence ID" value="TKY92133.1"/>
    <property type="molecule type" value="Genomic_DNA"/>
</dbReference>
<proteinExistence type="predicted"/>
<evidence type="ECO:0000313" key="2">
    <source>
        <dbReference type="Proteomes" id="UP000315423"/>
    </source>
</evidence>
<name>A0AC61SBQ6_9EURY</name>
<sequence>MCKERGIPTFVLQHGVGGKGHGHPYVSDYWFTFDDVSKESIDDWLDHTVIVLPLGSPRFEYLKNHLGSKKDITRFNKKIGKSGYEKIVTYIGGGLENQVTFQALKDLRKALPEYVNLIIKLHPRVPLNVLNIKMEMKKILTQKELEQITFIRGEIDFYKILANSDVVITIASTGMLESIAADIPTIQVNFTSQRYSEVYDLSSYGWKEPINDPAIMVDEVLSIINDKKRYYEVIEKQKLLKNRMFINFGSCGKIIAETIVNICNKSK</sequence>
<evidence type="ECO:0000313" key="1">
    <source>
        <dbReference type="EMBL" id="TKY92133.1"/>
    </source>
</evidence>
<protein>
    <submittedName>
        <fullName evidence="1">Uncharacterized protein</fullName>
    </submittedName>
</protein>
<organism evidence="1 2">
    <name type="scientific">Candidatus Methanomarinus sp</name>
    <dbReference type="NCBI Taxonomy" id="3386244"/>
    <lineage>
        <taxon>Archaea</taxon>
        <taxon>Methanobacteriati</taxon>
        <taxon>Methanobacteriota</taxon>
        <taxon>Stenosarchaea group</taxon>
        <taxon>Methanomicrobia</taxon>
        <taxon>Methanosarcinales</taxon>
        <taxon>ANME-2 cluster</taxon>
        <taxon>Candidatus Methanocomedenaceae</taxon>
        <taxon>Candidatus Methanomarinus</taxon>
    </lineage>
</organism>
<reference evidence="1" key="1">
    <citation type="submission" date="2018-09" db="EMBL/GenBank/DDBJ databases">
        <title>A genomic encyclopedia of anaerobic methanotrophic archaea.</title>
        <authorList>
            <person name="Skennerton C.T."/>
            <person name="Chadwick G.L."/>
            <person name="Laso-Perez R."/>
            <person name="Leu A.O."/>
            <person name="Speth D.R."/>
            <person name="Yu H."/>
            <person name="Morgan-Lang C."/>
            <person name="Hatzenpichler R."/>
            <person name="Goudeau D."/>
            <person name="Malmstrom R."/>
            <person name="Woyke T."/>
            <person name="Hallam S."/>
            <person name="Tyson G.W."/>
            <person name="Wegener G."/>
            <person name="Boetius A."/>
            <person name="Orphan V.J."/>
        </authorList>
    </citation>
    <scope>NUCLEOTIDE SEQUENCE</scope>
    <source>
        <strain evidence="1">CONS3730D10UFb2</strain>
    </source>
</reference>
<comment type="caution">
    <text evidence="1">The sequence shown here is derived from an EMBL/GenBank/DDBJ whole genome shotgun (WGS) entry which is preliminary data.</text>
</comment>
<gene>
    <name evidence="1" type="ORF">C5S46_02250</name>
</gene>
<dbReference type="Proteomes" id="UP000315423">
    <property type="component" value="Unassembled WGS sequence"/>
</dbReference>
<accession>A0AC61SBQ6</accession>